<evidence type="ECO:0000313" key="1">
    <source>
        <dbReference type="EMBL" id="MDL2410568.1"/>
    </source>
</evidence>
<protein>
    <submittedName>
        <fullName evidence="1">Alpha/beta hydrolase</fullName>
    </submittedName>
</protein>
<accession>A0ABT7KRD3</accession>
<dbReference type="Pfam" id="PF05990">
    <property type="entry name" value="DUF900"/>
    <property type="match status" value="1"/>
</dbReference>
<comment type="caution">
    <text evidence="1">The sequence shown here is derived from an EMBL/GenBank/DDBJ whole genome shotgun (WGS) entry which is preliminary data.</text>
</comment>
<name>A0ABT7KRD3_9HYPH</name>
<feature type="non-terminal residue" evidence="1">
    <location>
        <position position="1"/>
    </location>
</feature>
<evidence type="ECO:0000313" key="2">
    <source>
        <dbReference type="Proteomes" id="UP001172630"/>
    </source>
</evidence>
<dbReference type="Proteomes" id="UP001172630">
    <property type="component" value="Unassembled WGS sequence"/>
</dbReference>
<dbReference type="InterPro" id="IPR010297">
    <property type="entry name" value="DUF900_hydrolase"/>
</dbReference>
<keyword evidence="2" id="KW-1185">Reference proteome</keyword>
<organism evidence="1 2">
    <name type="scientific">Rhizobium calliandrae</name>
    <dbReference type="NCBI Taxonomy" id="1312182"/>
    <lineage>
        <taxon>Bacteria</taxon>
        <taxon>Pseudomonadati</taxon>
        <taxon>Pseudomonadota</taxon>
        <taxon>Alphaproteobacteria</taxon>
        <taxon>Hyphomicrobiales</taxon>
        <taxon>Rhizobiaceae</taxon>
        <taxon>Rhizobium/Agrobacterium group</taxon>
        <taxon>Rhizobium</taxon>
    </lineage>
</organism>
<gene>
    <name evidence="1" type="ORF">PY650_34325</name>
</gene>
<dbReference type="PANTHER" id="PTHR36513">
    <property type="entry name" value="ABC TRANSMEMBRANE TYPE-1 DOMAIN-CONTAINING PROTEIN"/>
    <property type="match status" value="1"/>
</dbReference>
<reference evidence="1" key="1">
    <citation type="submission" date="2023-06" db="EMBL/GenBank/DDBJ databases">
        <title>Phylogenetic Diversity of Rhizobium strains.</title>
        <authorList>
            <person name="Moura F.T."/>
            <person name="Helene L.C.F."/>
            <person name="Hungria M."/>
        </authorList>
    </citation>
    <scope>NUCLEOTIDE SEQUENCE</scope>
    <source>
        <strain evidence="1">CCGE524</strain>
    </source>
</reference>
<dbReference type="GO" id="GO:0016787">
    <property type="term" value="F:hydrolase activity"/>
    <property type="evidence" value="ECO:0007669"/>
    <property type="project" value="UniProtKB-KW"/>
</dbReference>
<sequence length="205" mass="21517">KSPDVDDVTILAHSMGSWLAAEALRGVAMREKSIPAKVKNVILASPDIDIDVFRRQFTEMGPRRPHLAILTSSSDKALGVSRFLSGGVDRLGGSDLRPYAPLLKELGVSVIDTSAIATNDPLGHNAFADNPDIVRLLGRRLAGQSLEGGEVSFADQVGMTAANVAGSAARVAVAAPVAVISPEARDMLKRELSGSGKMVDGQVSY</sequence>
<dbReference type="SUPFAM" id="SSF53474">
    <property type="entry name" value="alpha/beta-Hydrolases"/>
    <property type="match status" value="1"/>
</dbReference>
<proteinExistence type="predicted"/>
<dbReference type="InterPro" id="IPR029058">
    <property type="entry name" value="AB_hydrolase_fold"/>
</dbReference>
<dbReference type="PANTHER" id="PTHR36513:SF1">
    <property type="entry name" value="TRANSMEMBRANE PROTEIN"/>
    <property type="match status" value="1"/>
</dbReference>
<dbReference type="RefSeq" id="WP_285884477.1">
    <property type="nucleotide sequence ID" value="NZ_JARFYN010000089.1"/>
</dbReference>
<dbReference type="EMBL" id="JARFYN010000089">
    <property type="protein sequence ID" value="MDL2410568.1"/>
    <property type="molecule type" value="Genomic_DNA"/>
</dbReference>
<keyword evidence="1" id="KW-0378">Hydrolase</keyword>